<feature type="region of interest" description="Disordered" evidence="1">
    <location>
        <begin position="271"/>
        <end position="295"/>
    </location>
</feature>
<feature type="compositionally biased region" description="Basic and acidic residues" evidence="1">
    <location>
        <begin position="1"/>
        <end position="27"/>
    </location>
</feature>
<accession>A0AAN6YS91</accession>
<feature type="compositionally biased region" description="Acidic residues" evidence="1">
    <location>
        <begin position="984"/>
        <end position="1001"/>
    </location>
</feature>
<feature type="region of interest" description="Disordered" evidence="1">
    <location>
        <begin position="1"/>
        <end position="41"/>
    </location>
</feature>
<dbReference type="PANTHER" id="PTHR46063:SF1">
    <property type="entry name" value="KELCH DOMAIN-CONTAINING PROTEIN 4"/>
    <property type="match status" value="1"/>
</dbReference>
<dbReference type="InterPro" id="IPR013536">
    <property type="entry name" value="WLM_dom"/>
</dbReference>
<feature type="compositionally biased region" description="Basic and acidic residues" evidence="1">
    <location>
        <begin position="455"/>
        <end position="465"/>
    </location>
</feature>
<feature type="compositionally biased region" description="Polar residues" evidence="1">
    <location>
        <begin position="1069"/>
        <end position="1079"/>
    </location>
</feature>
<sequence>MAKDKKAKSESKKAKLAEKKQKQEKKAEKKAKVKASKMEGSDVEDVDLDAVLEEYKKQQEQFLKITETVADGPPRARSAATFLANPSNSNQLLLFGGEYFNGSLATFFNDLMIYYIDRDEWRCVTSPNAPLPRSGHAWTRGGNQANAVYLFGGEFSSPKQGTFYHYNDFWKLDPTTREWTRLEPKGKTPPARSGHRMTYFKNYIILFGGFQDTANQTKYLADLWIYDTTNFVWHSPVLPPAQLKPDARSSFTLLPHEQGAVLYGGYSRVKTTAPTNKNSSRPQAASGGGGGGQRNVLRPLIHTDCFFLRITPPPADAPSGTPPTVRWERRKKPANAPNPPRAGATMAFHKGRGILFGGVHDVQESEEGIESEFFNTLFAWNVERNRFFPLVLRKPRAGKAGGGKGGERGPVGGRRARAQANEEELLRQLAALRAGVSVDEVDGMEVDADSGVNNKGEEKEDNGGKVVRDMPVSMELPHPRFNALLAVQDDVLYIYGGTFEKGDREFTFDDMYAIDLGKLDGCKEVFSRPVEDWIASDDEDEDEEEDEEDYEDDEYDEEGDVEMADDESKEQPFTPSKRRKKQQGADEVSNVDTADTAISPAPAKEEEETESAAAPVDDGLPHPRPFESRRDFFQRTSNEWQEILMTRLRWKGIQPESLTVKEIKAKAFELSEEKWWDCREEITALEDEQEAAGIGEVVSLADRGESGHGAGAGVGSGARRRYQHYSHQTVMPLGFERLNAKRSQPNDRIVFIKPLKGPDEEIARDFLERIAAQCLPIMREHHLTVMSLEEYEPNAEFVGRNFNAGEVIQLVLKARGSGHWLPFNYVQMVMMHELAHCKQMNHSRAFWAVRNQYAEQMRQLWAKGFTGESLWGRGALLATGEFEKNTITAGEVLPEHLCGGTYRSRGRKRKAKKTLTYKEQKERRILKKFGANGVTLGEDAEVKRKLEKGRKVAAKPRVASSARGRELRAAAALARFEQQKKEETVEEDEGSETESGDDYEEDTKSEPDAVDLDGKKLLDSKGRGMVRVCEDEDLEDQDAQQELRELQSFGSHKPSAKPPGQIFEFNRSKAPSTPNSTANKQEKLSDGKTANPKPPISNGPPPPRTSSEVPQSCPVCSVVNEPPAATCAMCANVLDPDKIPDAWVCRSTACQDSGYRNAGDCGICGICGQRR</sequence>
<protein>
    <submittedName>
        <fullName evidence="3">WLM-domain-containing protein</fullName>
    </submittedName>
</protein>
<dbReference type="PROSITE" id="PS51397">
    <property type="entry name" value="WLM"/>
    <property type="match status" value="1"/>
</dbReference>
<proteinExistence type="predicted"/>
<name>A0AAN6YS91_9PEZI</name>
<feature type="compositionally biased region" description="Pro residues" evidence="1">
    <location>
        <begin position="1092"/>
        <end position="1104"/>
    </location>
</feature>
<feature type="compositionally biased region" description="Acidic residues" evidence="1">
    <location>
        <begin position="534"/>
        <end position="568"/>
    </location>
</feature>
<dbReference type="PANTHER" id="PTHR46063">
    <property type="entry name" value="KELCH DOMAIN-CONTAINING PROTEIN"/>
    <property type="match status" value="1"/>
</dbReference>
<keyword evidence="4" id="KW-1185">Reference proteome</keyword>
<evidence type="ECO:0000313" key="4">
    <source>
        <dbReference type="Proteomes" id="UP001302812"/>
    </source>
</evidence>
<dbReference type="InterPro" id="IPR015915">
    <property type="entry name" value="Kelch-typ_b-propeller"/>
</dbReference>
<feature type="region of interest" description="Disordered" evidence="1">
    <location>
        <begin position="312"/>
        <end position="342"/>
    </location>
</feature>
<dbReference type="Pfam" id="PF08325">
    <property type="entry name" value="WLM"/>
    <property type="match status" value="1"/>
</dbReference>
<organism evidence="3 4">
    <name type="scientific">Canariomyces notabilis</name>
    <dbReference type="NCBI Taxonomy" id="2074819"/>
    <lineage>
        <taxon>Eukaryota</taxon>
        <taxon>Fungi</taxon>
        <taxon>Dikarya</taxon>
        <taxon>Ascomycota</taxon>
        <taxon>Pezizomycotina</taxon>
        <taxon>Sordariomycetes</taxon>
        <taxon>Sordariomycetidae</taxon>
        <taxon>Sordariales</taxon>
        <taxon>Chaetomiaceae</taxon>
        <taxon>Canariomyces</taxon>
    </lineage>
</organism>
<dbReference type="Proteomes" id="UP001302812">
    <property type="component" value="Unassembled WGS sequence"/>
</dbReference>
<evidence type="ECO:0000313" key="3">
    <source>
        <dbReference type="EMBL" id="KAK4111804.1"/>
    </source>
</evidence>
<reference evidence="3" key="1">
    <citation type="journal article" date="2023" name="Mol. Phylogenet. Evol.">
        <title>Genome-scale phylogeny and comparative genomics of the fungal order Sordariales.</title>
        <authorList>
            <person name="Hensen N."/>
            <person name="Bonometti L."/>
            <person name="Westerberg I."/>
            <person name="Brannstrom I.O."/>
            <person name="Guillou S."/>
            <person name="Cros-Aarteil S."/>
            <person name="Calhoun S."/>
            <person name="Haridas S."/>
            <person name="Kuo A."/>
            <person name="Mondo S."/>
            <person name="Pangilinan J."/>
            <person name="Riley R."/>
            <person name="LaButti K."/>
            <person name="Andreopoulos B."/>
            <person name="Lipzen A."/>
            <person name="Chen C."/>
            <person name="Yan M."/>
            <person name="Daum C."/>
            <person name="Ng V."/>
            <person name="Clum A."/>
            <person name="Steindorff A."/>
            <person name="Ohm R.A."/>
            <person name="Martin F."/>
            <person name="Silar P."/>
            <person name="Natvig D.O."/>
            <person name="Lalanne C."/>
            <person name="Gautier V."/>
            <person name="Ament-Velasquez S.L."/>
            <person name="Kruys A."/>
            <person name="Hutchinson M.I."/>
            <person name="Powell A.J."/>
            <person name="Barry K."/>
            <person name="Miller A.N."/>
            <person name="Grigoriev I.V."/>
            <person name="Debuchy R."/>
            <person name="Gladieux P."/>
            <person name="Hiltunen Thoren M."/>
            <person name="Johannesson H."/>
        </authorList>
    </citation>
    <scope>NUCLEOTIDE SEQUENCE</scope>
    <source>
        <strain evidence="3">CBS 508.74</strain>
    </source>
</reference>
<dbReference type="Pfam" id="PF24681">
    <property type="entry name" value="Kelch_KLHDC2_KLHL20_DRC7"/>
    <property type="match status" value="1"/>
</dbReference>
<dbReference type="AlphaFoldDB" id="A0AAN6YS91"/>
<dbReference type="Pfam" id="PF13422">
    <property type="entry name" value="DUF4110"/>
    <property type="match status" value="1"/>
</dbReference>
<dbReference type="SUPFAM" id="SSF117281">
    <property type="entry name" value="Kelch motif"/>
    <property type="match status" value="1"/>
</dbReference>
<dbReference type="Gene3D" id="3.30.2010.10">
    <property type="entry name" value="Metalloproteases ('zincins'), catalytic domain"/>
    <property type="match status" value="1"/>
</dbReference>
<feature type="region of interest" description="Disordered" evidence="1">
    <location>
        <begin position="975"/>
        <end position="1017"/>
    </location>
</feature>
<dbReference type="Gene3D" id="2.120.10.80">
    <property type="entry name" value="Kelch-type beta propeller"/>
    <property type="match status" value="2"/>
</dbReference>
<gene>
    <name evidence="3" type="ORF">N656DRAFT_837349</name>
</gene>
<feature type="compositionally biased region" description="Polar residues" evidence="1">
    <location>
        <begin position="271"/>
        <end position="283"/>
    </location>
</feature>
<comment type="caution">
    <text evidence="3">The sequence shown here is derived from an EMBL/GenBank/DDBJ whole genome shotgun (WGS) entry which is preliminary data.</text>
</comment>
<evidence type="ECO:0000259" key="2">
    <source>
        <dbReference type="PROSITE" id="PS51397"/>
    </source>
</evidence>
<feature type="region of interest" description="Disordered" evidence="1">
    <location>
        <begin position="1048"/>
        <end position="1113"/>
    </location>
</feature>
<evidence type="ECO:0000256" key="1">
    <source>
        <dbReference type="SAM" id="MobiDB-lite"/>
    </source>
</evidence>
<dbReference type="GeneID" id="89942952"/>
<feature type="region of interest" description="Disordered" evidence="1">
    <location>
        <begin position="530"/>
        <end position="633"/>
    </location>
</feature>
<dbReference type="InterPro" id="IPR025183">
    <property type="entry name" value="DUF4110"/>
</dbReference>
<feature type="domain" description="WLM" evidence="2">
    <location>
        <begin position="740"/>
        <end position="977"/>
    </location>
</feature>
<feature type="region of interest" description="Disordered" evidence="1">
    <location>
        <begin position="446"/>
        <end position="465"/>
    </location>
</feature>
<feature type="compositionally biased region" description="Basic and acidic residues" evidence="1">
    <location>
        <begin position="1002"/>
        <end position="1017"/>
    </location>
</feature>
<dbReference type="EMBL" id="MU853344">
    <property type="protein sequence ID" value="KAK4111804.1"/>
    <property type="molecule type" value="Genomic_DNA"/>
</dbReference>
<reference evidence="3" key="2">
    <citation type="submission" date="2023-05" db="EMBL/GenBank/DDBJ databases">
        <authorList>
            <consortium name="Lawrence Berkeley National Laboratory"/>
            <person name="Steindorff A."/>
            <person name="Hensen N."/>
            <person name="Bonometti L."/>
            <person name="Westerberg I."/>
            <person name="Brannstrom I.O."/>
            <person name="Guillou S."/>
            <person name="Cros-Aarteil S."/>
            <person name="Calhoun S."/>
            <person name="Haridas S."/>
            <person name="Kuo A."/>
            <person name="Mondo S."/>
            <person name="Pangilinan J."/>
            <person name="Riley R."/>
            <person name="Labutti K."/>
            <person name="Andreopoulos B."/>
            <person name="Lipzen A."/>
            <person name="Chen C."/>
            <person name="Yanf M."/>
            <person name="Daum C."/>
            <person name="Ng V."/>
            <person name="Clum A."/>
            <person name="Ohm R."/>
            <person name="Martin F."/>
            <person name="Silar P."/>
            <person name="Natvig D."/>
            <person name="Lalanne C."/>
            <person name="Gautier V."/>
            <person name="Ament-Velasquez S.L."/>
            <person name="Kruys A."/>
            <person name="Hutchinson M.I."/>
            <person name="Powell A.J."/>
            <person name="Barry K."/>
            <person name="Miller A.N."/>
            <person name="Grigoriev I.V."/>
            <person name="Debuchy R."/>
            <person name="Gladieux P."/>
            <person name="Thoren M.H."/>
            <person name="Johannesson H."/>
        </authorList>
    </citation>
    <scope>NUCLEOTIDE SEQUENCE</scope>
    <source>
        <strain evidence="3">CBS 508.74</strain>
    </source>
</reference>
<dbReference type="InterPro" id="IPR052588">
    <property type="entry name" value="Kelch_domain_protein"/>
</dbReference>
<dbReference type="RefSeq" id="XP_064669374.1">
    <property type="nucleotide sequence ID" value="XM_064818826.1"/>
</dbReference>
<feature type="compositionally biased region" description="Basic and acidic residues" evidence="1">
    <location>
        <begin position="619"/>
        <end position="633"/>
    </location>
</feature>